<evidence type="ECO:0000313" key="2">
    <source>
        <dbReference type="Proteomes" id="UP000593564"/>
    </source>
</evidence>
<keyword evidence="2" id="KW-1185">Reference proteome</keyword>
<dbReference type="AlphaFoldDB" id="A0A7J7FYB2"/>
<proteinExistence type="predicted"/>
<organism evidence="1 2">
    <name type="scientific">Camellia sinensis</name>
    <name type="common">Tea plant</name>
    <name type="synonym">Thea sinensis</name>
    <dbReference type="NCBI Taxonomy" id="4442"/>
    <lineage>
        <taxon>Eukaryota</taxon>
        <taxon>Viridiplantae</taxon>
        <taxon>Streptophyta</taxon>
        <taxon>Embryophyta</taxon>
        <taxon>Tracheophyta</taxon>
        <taxon>Spermatophyta</taxon>
        <taxon>Magnoliopsida</taxon>
        <taxon>eudicotyledons</taxon>
        <taxon>Gunneridae</taxon>
        <taxon>Pentapetalae</taxon>
        <taxon>asterids</taxon>
        <taxon>Ericales</taxon>
        <taxon>Theaceae</taxon>
        <taxon>Camellia</taxon>
    </lineage>
</organism>
<evidence type="ECO:0000313" key="1">
    <source>
        <dbReference type="EMBL" id="KAF5933309.1"/>
    </source>
</evidence>
<comment type="caution">
    <text evidence="1">The sequence shown here is derived from an EMBL/GenBank/DDBJ whole genome shotgun (WGS) entry which is preliminary data.</text>
</comment>
<gene>
    <name evidence="1" type="ORF">HYC85_029480</name>
</gene>
<reference evidence="2" key="1">
    <citation type="journal article" date="2020" name="Nat. Commun.">
        <title>Genome assembly of wild tea tree DASZ reveals pedigree and selection history of tea varieties.</title>
        <authorList>
            <person name="Zhang W."/>
            <person name="Zhang Y."/>
            <person name="Qiu H."/>
            <person name="Guo Y."/>
            <person name="Wan H."/>
            <person name="Zhang X."/>
            <person name="Scossa F."/>
            <person name="Alseekh S."/>
            <person name="Zhang Q."/>
            <person name="Wang P."/>
            <person name="Xu L."/>
            <person name="Schmidt M.H."/>
            <person name="Jia X."/>
            <person name="Li D."/>
            <person name="Zhu A."/>
            <person name="Guo F."/>
            <person name="Chen W."/>
            <person name="Ni D."/>
            <person name="Usadel B."/>
            <person name="Fernie A.R."/>
            <person name="Wen W."/>
        </authorList>
    </citation>
    <scope>NUCLEOTIDE SEQUENCE [LARGE SCALE GENOMIC DNA]</scope>
    <source>
        <strain evidence="2">cv. G240</strain>
    </source>
</reference>
<accession>A0A7J7FYB2</accession>
<dbReference type="EMBL" id="JACBKZ010000014">
    <property type="protein sequence ID" value="KAF5933309.1"/>
    <property type="molecule type" value="Genomic_DNA"/>
</dbReference>
<reference evidence="1 2" key="2">
    <citation type="submission" date="2020-07" db="EMBL/GenBank/DDBJ databases">
        <title>Genome assembly of wild tea tree DASZ reveals pedigree and selection history of tea varieties.</title>
        <authorList>
            <person name="Zhang W."/>
        </authorList>
    </citation>
    <scope>NUCLEOTIDE SEQUENCE [LARGE SCALE GENOMIC DNA]</scope>
    <source>
        <strain evidence="2">cv. G240</strain>
        <tissue evidence="1">Leaf</tissue>
    </source>
</reference>
<protein>
    <submittedName>
        <fullName evidence="1">Uncharacterized protein</fullName>
    </submittedName>
</protein>
<sequence>MHKPNHKENIITVQKKQINKNHLSKCRNLIALFEWASWKRLELCYLEMHQLSLNLSSLSYSKEQIVGKTVGDIDCLPLEDESLPFWDAGEEPLTYDAGQSANEVHRLGGASKEKPGIFVCHALIFGDTVFPQLLVTGEIPVIPDEDIVPPDPVLILRRVGAEDLGTGVNGLFGRGDGLCDGVPWQTLGVGLE</sequence>
<dbReference type="Proteomes" id="UP000593564">
    <property type="component" value="Unassembled WGS sequence"/>
</dbReference>
<name>A0A7J7FYB2_CAMSI</name>